<dbReference type="eggNOG" id="ENOG502QVC6">
    <property type="taxonomic scope" value="Eukaryota"/>
</dbReference>
<dbReference type="InterPro" id="IPR018712">
    <property type="entry name" value="Tle1-like_cat"/>
</dbReference>
<dbReference type="PANTHER" id="PTHR33840:SF1">
    <property type="entry name" value="TLE1 PHOSPHOLIPASE DOMAIN-CONTAINING PROTEIN"/>
    <property type="match status" value="1"/>
</dbReference>
<proteinExistence type="predicted"/>
<organism evidence="2 3">
    <name type="scientific">Punctularia strigosozonata (strain HHB-11173)</name>
    <name type="common">White-rot fungus</name>
    <dbReference type="NCBI Taxonomy" id="741275"/>
    <lineage>
        <taxon>Eukaryota</taxon>
        <taxon>Fungi</taxon>
        <taxon>Dikarya</taxon>
        <taxon>Basidiomycota</taxon>
        <taxon>Agaricomycotina</taxon>
        <taxon>Agaricomycetes</taxon>
        <taxon>Corticiales</taxon>
        <taxon>Punctulariaceae</taxon>
        <taxon>Punctularia</taxon>
    </lineage>
</organism>
<dbReference type="OrthoDB" id="538223at2759"/>
<protein>
    <recommendedName>
        <fullName evidence="1">T6SS Phospholipase effector Tle1-like catalytic domain-containing protein</fullName>
    </recommendedName>
</protein>
<dbReference type="PANTHER" id="PTHR33840">
    <property type="match status" value="1"/>
</dbReference>
<feature type="non-terminal residue" evidence="2">
    <location>
        <position position="102"/>
    </location>
</feature>
<evidence type="ECO:0000313" key="2">
    <source>
        <dbReference type="EMBL" id="EIN03414.1"/>
    </source>
</evidence>
<feature type="domain" description="T6SS Phospholipase effector Tle1-like catalytic" evidence="1">
    <location>
        <begin position="8"/>
        <end position="101"/>
    </location>
</feature>
<sequence>CSCKSNARNLVVCIDGTANQFSEKNTNVVELYSRLVKDETQLTYYNSGIGTYAKESKTSFKYWRQTFDHTVDMAIACWVRIVLDAYQWLSENYQPGDRIFFL</sequence>
<dbReference type="KEGG" id="psq:PUNSTDRAFT_32515"/>
<gene>
    <name evidence="2" type="ORF">PUNSTDRAFT_32515</name>
</gene>
<accession>R7S0N6</accession>
<dbReference type="EMBL" id="JH687570">
    <property type="protein sequence ID" value="EIN03414.1"/>
    <property type="molecule type" value="Genomic_DNA"/>
</dbReference>
<dbReference type="AlphaFoldDB" id="R7S0N6"/>
<feature type="non-terminal residue" evidence="2">
    <location>
        <position position="1"/>
    </location>
</feature>
<keyword evidence="3" id="KW-1185">Reference proteome</keyword>
<dbReference type="Proteomes" id="UP000054196">
    <property type="component" value="Unassembled WGS sequence"/>
</dbReference>
<dbReference type="RefSeq" id="XP_007389354.1">
    <property type="nucleotide sequence ID" value="XM_007389292.1"/>
</dbReference>
<name>R7S0N6_PUNST</name>
<dbReference type="HOGENOM" id="CLU_144272_0_0_1"/>
<evidence type="ECO:0000313" key="3">
    <source>
        <dbReference type="Proteomes" id="UP000054196"/>
    </source>
</evidence>
<dbReference type="Pfam" id="PF09994">
    <property type="entry name" value="T6SS_Tle1-like_cat"/>
    <property type="match status" value="1"/>
</dbReference>
<dbReference type="OMA" id="DIMLSAY"/>
<dbReference type="GeneID" id="18882186"/>
<reference evidence="3" key="1">
    <citation type="journal article" date="2012" name="Science">
        <title>The Paleozoic origin of enzymatic lignin decomposition reconstructed from 31 fungal genomes.</title>
        <authorList>
            <person name="Floudas D."/>
            <person name="Binder M."/>
            <person name="Riley R."/>
            <person name="Barry K."/>
            <person name="Blanchette R.A."/>
            <person name="Henrissat B."/>
            <person name="Martinez A.T."/>
            <person name="Otillar R."/>
            <person name="Spatafora J.W."/>
            <person name="Yadav J.S."/>
            <person name="Aerts A."/>
            <person name="Benoit I."/>
            <person name="Boyd A."/>
            <person name="Carlson A."/>
            <person name="Copeland A."/>
            <person name="Coutinho P.M."/>
            <person name="de Vries R.P."/>
            <person name="Ferreira P."/>
            <person name="Findley K."/>
            <person name="Foster B."/>
            <person name="Gaskell J."/>
            <person name="Glotzer D."/>
            <person name="Gorecki P."/>
            <person name="Heitman J."/>
            <person name="Hesse C."/>
            <person name="Hori C."/>
            <person name="Igarashi K."/>
            <person name="Jurgens J.A."/>
            <person name="Kallen N."/>
            <person name="Kersten P."/>
            <person name="Kohler A."/>
            <person name="Kuees U."/>
            <person name="Kumar T.K.A."/>
            <person name="Kuo A."/>
            <person name="LaButti K."/>
            <person name="Larrondo L.F."/>
            <person name="Lindquist E."/>
            <person name="Ling A."/>
            <person name="Lombard V."/>
            <person name="Lucas S."/>
            <person name="Lundell T."/>
            <person name="Martin R."/>
            <person name="McLaughlin D.J."/>
            <person name="Morgenstern I."/>
            <person name="Morin E."/>
            <person name="Murat C."/>
            <person name="Nagy L.G."/>
            <person name="Nolan M."/>
            <person name="Ohm R.A."/>
            <person name="Patyshakuliyeva A."/>
            <person name="Rokas A."/>
            <person name="Ruiz-Duenas F.J."/>
            <person name="Sabat G."/>
            <person name="Salamov A."/>
            <person name="Samejima M."/>
            <person name="Schmutz J."/>
            <person name="Slot J.C."/>
            <person name="St John F."/>
            <person name="Stenlid J."/>
            <person name="Sun H."/>
            <person name="Sun S."/>
            <person name="Syed K."/>
            <person name="Tsang A."/>
            <person name="Wiebenga A."/>
            <person name="Young D."/>
            <person name="Pisabarro A."/>
            <person name="Eastwood D.C."/>
            <person name="Martin F."/>
            <person name="Cullen D."/>
            <person name="Grigoriev I.V."/>
            <person name="Hibbett D.S."/>
        </authorList>
    </citation>
    <scope>NUCLEOTIDE SEQUENCE [LARGE SCALE GENOMIC DNA]</scope>
    <source>
        <strain evidence="3">HHB-11173 SS5</strain>
    </source>
</reference>
<evidence type="ECO:0000259" key="1">
    <source>
        <dbReference type="Pfam" id="PF09994"/>
    </source>
</evidence>